<accession>A0AC35GFK9</accession>
<protein>
    <submittedName>
        <fullName evidence="2">Ribonuclease H1</fullName>
    </submittedName>
</protein>
<sequence>MSLSCFVNRIYKFMPYYAVAKGRNVGVYDNWGKCQEEVKGFANARFKKFDTPAEAMDFIRQNSGNDQFAPKSFERTGYPSNVATLSSTSSSYNNSGYNNSGGNMGGATRYSVGTITIAPPKTKTYYAVAKGSRPGIYSTWTECQEAIKDFSFAKYRKFDTYEEAKKFCDENRSHSSTNRTMNKRSFPEDESGSKRLAFGSGDIPEAPVVYTDGACSNNGKCTAAAGFGVYWGDGSPDNISAPVSGEPTNNRAEYEAILAAMKQARDKGLRALTICTDSKLLISSMDNWLKKWKENGWKTVNGGNVRNKDLLEAIDGVRKDVSVQFHHVNGHVGIHGNEMADALAREGARKFLAKKALK</sequence>
<organism evidence="1 2">
    <name type="scientific">Panagrolaimus sp. PS1159</name>
    <dbReference type="NCBI Taxonomy" id="55785"/>
    <lineage>
        <taxon>Eukaryota</taxon>
        <taxon>Metazoa</taxon>
        <taxon>Ecdysozoa</taxon>
        <taxon>Nematoda</taxon>
        <taxon>Chromadorea</taxon>
        <taxon>Rhabditida</taxon>
        <taxon>Tylenchina</taxon>
        <taxon>Panagrolaimomorpha</taxon>
        <taxon>Panagrolaimoidea</taxon>
        <taxon>Panagrolaimidae</taxon>
        <taxon>Panagrolaimus</taxon>
    </lineage>
</organism>
<proteinExistence type="predicted"/>
<dbReference type="Proteomes" id="UP000887580">
    <property type="component" value="Unplaced"/>
</dbReference>
<evidence type="ECO:0000313" key="1">
    <source>
        <dbReference type="Proteomes" id="UP000887580"/>
    </source>
</evidence>
<evidence type="ECO:0000313" key="2">
    <source>
        <dbReference type="WBParaSite" id="PS1159_v2.g4873.t1"/>
    </source>
</evidence>
<name>A0AC35GFK9_9BILA</name>
<reference evidence="2" key="1">
    <citation type="submission" date="2022-11" db="UniProtKB">
        <authorList>
            <consortium name="WormBaseParasite"/>
        </authorList>
    </citation>
    <scope>IDENTIFICATION</scope>
</reference>
<dbReference type="WBParaSite" id="PS1159_v2.g4873.t1">
    <property type="protein sequence ID" value="PS1159_v2.g4873.t1"/>
    <property type="gene ID" value="PS1159_v2.g4873"/>
</dbReference>